<evidence type="ECO:0008006" key="3">
    <source>
        <dbReference type="Google" id="ProtNLM"/>
    </source>
</evidence>
<organism evidence="1 2">
    <name type="scientific">Rotaria sordida</name>
    <dbReference type="NCBI Taxonomy" id="392033"/>
    <lineage>
        <taxon>Eukaryota</taxon>
        <taxon>Metazoa</taxon>
        <taxon>Spiralia</taxon>
        <taxon>Gnathifera</taxon>
        <taxon>Rotifera</taxon>
        <taxon>Eurotatoria</taxon>
        <taxon>Bdelloidea</taxon>
        <taxon>Philodinida</taxon>
        <taxon>Philodinidae</taxon>
        <taxon>Rotaria</taxon>
    </lineage>
</organism>
<reference evidence="1" key="1">
    <citation type="submission" date="2021-02" db="EMBL/GenBank/DDBJ databases">
        <authorList>
            <person name="Nowell W R."/>
        </authorList>
    </citation>
    <scope>NUCLEOTIDE SEQUENCE</scope>
</reference>
<gene>
    <name evidence="1" type="ORF">SEV965_LOCUS11889</name>
</gene>
<comment type="caution">
    <text evidence="1">The sequence shown here is derived from an EMBL/GenBank/DDBJ whole genome shotgun (WGS) entry which is preliminary data.</text>
</comment>
<protein>
    <recommendedName>
        <fullName evidence="3">F-box domain-containing protein</fullName>
    </recommendedName>
</protein>
<sequence length="619" mass="75070">MLLRQCFGINDSNNDHEDENTLNCNVYHLARRLRRTKPNISIFEFLPNELILNLFEYLYCDDIIYAFNNLNYRFQLLLYTYEYYHLNFDQIIMKSKFNLIENLPLNIQHVKSLTLSNNVYSSTNIEQCLLKYPIELFYIRLQSLSFIPRDTDQLLYLILLLPNFQQLKYLLISQKLCTNPSDNIIKQIRDIILFEIKTLKYFTWDNESSFFTRMNEAMPIEKSTIEYYEFRRMNIDEFEWLNFHTIDMKSIHIYAAFFYSYSYQQQQAFETLTCMKIDEFREPMNFQNLFKFLSFLTLLKQLEIKGLYCEENMYTDGHRWENFIQEYLPQLKIFKFFFTRWDRHINIEVVIASFMTNFWLIEKKWFVTCDHKVNEGILYIYTVPYMKNKLKYLTSCQRISTAKINDTSNIRQLILHEIKTKDIILKDHFTNLQSLEIWKISDDITYDQLNRFLNISSIKNIVFRSRINSNLFYDILKYNTTQISIEIGYNNLIEMLRRATSHNRRQIIVELKKIKQLGIDFWCVKELTEKQIRKICYLFSNIEQLIIKRAFKSNELISLLIRKLKHLSFLSINYSKFAASTETNNSDIRQWLIDQSRTKLNENNFICKWSEEQFDLWID</sequence>
<evidence type="ECO:0000313" key="1">
    <source>
        <dbReference type="EMBL" id="CAF1022779.1"/>
    </source>
</evidence>
<dbReference type="AlphaFoldDB" id="A0A814IFV5"/>
<dbReference type="EMBL" id="CAJNOU010000526">
    <property type="protein sequence ID" value="CAF1022779.1"/>
    <property type="molecule type" value="Genomic_DNA"/>
</dbReference>
<evidence type="ECO:0000313" key="2">
    <source>
        <dbReference type="Proteomes" id="UP000663889"/>
    </source>
</evidence>
<name>A0A814IFV5_9BILA</name>
<accession>A0A814IFV5</accession>
<dbReference type="Proteomes" id="UP000663889">
    <property type="component" value="Unassembled WGS sequence"/>
</dbReference>
<proteinExistence type="predicted"/>